<accession>A0A485LVP3</accession>
<proteinExistence type="predicted"/>
<sequence>MDKAGILKKLDQRKKMFEDYLKKNKKSSRSPGGHGPLAAGLKKQGERGS</sequence>
<organism evidence="2">
    <name type="scientific">anaerobic digester metagenome</name>
    <dbReference type="NCBI Taxonomy" id="1263854"/>
    <lineage>
        <taxon>unclassified sequences</taxon>
        <taxon>metagenomes</taxon>
        <taxon>ecological metagenomes</taxon>
    </lineage>
</organism>
<protein>
    <submittedName>
        <fullName evidence="2">Uncharacterized protein</fullName>
    </submittedName>
</protein>
<name>A0A485LVP3_9ZZZZ</name>
<feature type="region of interest" description="Disordered" evidence="1">
    <location>
        <begin position="23"/>
        <end position="49"/>
    </location>
</feature>
<dbReference type="AlphaFoldDB" id="A0A485LVP3"/>
<evidence type="ECO:0000256" key="1">
    <source>
        <dbReference type="SAM" id="MobiDB-lite"/>
    </source>
</evidence>
<reference evidence="2" key="1">
    <citation type="submission" date="2019-03" db="EMBL/GenBank/DDBJ databases">
        <authorList>
            <person name="Hao L."/>
        </authorList>
    </citation>
    <scope>NUCLEOTIDE SEQUENCE</scope>
</reference>
<evidence type="ECO:0000313" key="2">
    <source>
        <dbReference type="EMBL" id="VFU12341.1"/>
    </source>
</evidence>
<dbReference type="EMBL" id="CAADRN010000079">
    <property type="protein sequence ID" value="VFU12341.1"/>
    <property type="molecule type" value="Genomic_DNA"/>
</dbReference>
<gene>
    <name evidence="2" type="ORF">SCFA_170002</name>
</gene>